<comment type="caution">
    <text evidence="1">The sequence shown here is derived from an EMBL/GenBank/DDBJ whole genome shotgun (WGS) entry which is preliminary data.</text>
</comment>
<feature type="non-terminal residue" evidence="1">
    <location>
        <position position="228"/>
    </location>
</feature>
<sequence>RVQSNRCCPSLTISQLYAPGCARIRTCCRASPRSVSKGVPAGEESCAPFGNSAGLGVSTRRGSRIYEAPSSMEGKTRDGLGNAPWRLLSMPPSREEKCGRSVDDGQPYDTRERREWLCIGDWGRGRGWRKKRVSNLIGLCIARLVLSAAAPCQHAGLNGPQTLNASALWMITTARLLTGRKHPFPLATQCGGPSPVPVVNKPQNNGNSLVNVSHGTQAFMKPKPRDFS</sequence>
<dbReference type="EMBL" id="JAULSV010000006">
    <property type="protein sequence ID" value="KAK0641254.1"/>
    <property type="molecule type" value="Genomic_DNA"/>
</dbReference>
<evidence type="ECO:0000313" key="1">
    <source>
        <dbReference type="EMBL" id="KAK0641254.1"/>
    </source>
</evidence>
<gene>
    <name evidence="1" type="ORF">B0T16DRAFT_515430</name>
</gene>
<proteinExistence type="predicted"/>
<dbReference type="Proteomes" id="UP001174936">
    <property type="component" value="Unassembled WGS sequence"/>
</dbReference>
<protein>
    <submittedName>
        <fullName evidence="1">Uncharacterized protein</fullName>
    </submittedName>
</protein>
<keyword evidence="2" id="KW-1185">Reference proteome</keyword>
<name>A0AA40CLC5_9PEZI</name>
<evidence type="ECO:0000313" key="2">
    <source>
        <dbReference type="Proteomes" id="UP001174936"/>
    </source>
</evidence>
<dbReference type="AlphaFoldDB" id="A0AA40CLC5"/>
<accession>A0AA40CLC5</accession>
<organism evidence="1 2">
    <name type="scientific">Cercophora newfieldiana</name>
    <dbReference type="NCBI Taxonomy" id="92897"/>
    <lineage>
        <taxon>Eukaryota</taxon>
        <taxon>Fungi</taxon>
        <taxon>Dikarya</taxon>
        <taxon>Ascomycota</taxon>
        <taxon>Pezizomycotina</taxon>
        <taxon>Sordariomycetes</taxon>
        <taxon>Sordariomycetidae</taxon>
        <taxon>Sordariales</taxon>
        <taxon>Lasiosphaeriaceae</taxon>
        <taxon>Cercophora</taxon>
    </lineage>
</organism>
<reference evidence="1" key="1">
    <citation type="submission" date="2023-06" db="EMBL/GenBank/DDBJ databases">
        <title>Genome-scale phylogeny and comparative genomics of the fungal order Sordariales.</title>
        <authorList>
            <consortium name="Lawrence Berkeley National Laboratory"/>
            <person name="Hensen N."/>
            <person name="Bonometti L."/>
            <person name="Westerberg I."/>
            <person name="Brannstrom I.O."/>
            <person name="Guillou S."/>
            <person name="Cros-Aarteil S."/>
            <person name="Calhoun S."/>
            <person name="Haridas S."/>
            <person name="Kuo A."/>
            <person name="Mondo S."/>
            <person name="Pangilinan J."/>
            <person name="Riley R."/>
            <person name="Labutti K."/>
            <person name="Andreopoulos B."/>
            <person name="Lipzen A."/>
            <person name="Chen C."/>
            <person name="Yanf M."/>
            <person name="Daum C."/>
            <person name="Ng V."/>
            <person name="Clum A."/>
            <person name="Steindorff A."/>
            <person name="Ohm R."/>
            <person name="Martin F."/>
            <person name="Silar P."/>
            <person name="Natvig D."/>
            <person name="Lalanne C."/>
            <person name="Gautier V."/>
            <person name="Ament-Velasquez S.L."/>
            <person name="Kruys A."/>
            <person name="Hutchinson M.I."/>
            <person name="Powell A.J."/>
            <person name="Barry K."/>
            <person name="Miller A.N."/>
            <person name="Grigoriev I.V."/>
            <person name="Debuchy R."/>
            <person name="Gladieux P."/>
            <person name="Thoren M.H."/>
            <person name="Johannesson H."/>
        </authorList>
    </citation>
    <scope>NUCLEOTIDE SEQUENCE</scope>
    <source>
        <strain evidence="1">SMH2532-1</strain>
    </source>
</reference>